<dbReference type="PANTHER" id="PTHR10039">
    <property type="entry name" value="AMELOGENIN"/>
    <property type="match status" value="1"/>
</dbReference>
<reference evidence="3" key="1">
    <citation type="journal article" date="2020" name="Stud. Mycol.">
        <title>101 Dothideomycetes genomes: a test case for predicting lifestyles and emergence of pathogens.</title>
        <authorList>
            <person name="Haridas S."/>
            <person name="Albert R."/>
            <person name="Binder M."/>
            <person name="Bloem J."/>
            <person name="Labutti K."/>
            <person name="Salamov A."/>
            <person name="Andreopoulos B."/>
            <person name="Baker S."/>
            <person name="Barry K."/>
            <person name="Bills G."/>
            <person name="Bluhm B."/>
            <person name="Cannon C."/>
            <person name="Castanera R."/>
            <person name="Culley D."/>
            <person name="Daum C."/>
            <person name="Ezra D."/>
            <person name="Gonzalez J."/>
            <person name="Henrissat B."/>
            <person name="Kuo A."/>
            <person name="Liang C."/>
            <person name="Lipzen A."/>
            <person name="Lutzoni F."/>
            <person name="Magnuson J."/>
            <person name="Mondo S."/>
            <person name="Nolan M."/>
            <person name="Ohm R."/>
            <person name="Pangilinan J."/>
            <person name="Park H.-J."/>
            <person name="Ramirez L."/>
            <person name="Alfaro M."/>
            <person name="Sun H."/>
            <person name="Tritt A."/>
            <person name="Yoshinaga Y."/>
            <person name="Zwiers L.-H."/>
            <person name="Turgeon B."/>
            <person name="Goodwin S."/>
            <person name="Spatafora J."/>
            <person name="Crous P."/>
            <person name="Grigoriev I."/>
        </authorList>
    </citation>
    <scope>NUCLEOTIDE SEQUENCE</scope>
    <source>
        <strain evidence="3">CBS 262.69</strain>
    </source>
</reference>
<keyword evidence="1" id="KW-0677">Repeat</keyword>
<evidence type="ECO:0000313" key="3">
    <source>
        <dbReference type="EMBL" id="KAF2403218.1"/>
    </source>
</evidence>
<evidence type="ECO:0000259" key="2">
    <source>
        <dbReference type="Pfam" id="PF24883"/>
    </source>
</evidence>
<dbReference type="SUPFAM" id="SSF52540">
    <property type="entry name" value="P-loop containing nucleoside triphosphate hydrolases"/>
    <property type="match status" value="1"/>
</dbReference>
<sequence length="228" mass="25430">MNQNLEFNKVLGKLPTAVDAPFNVRKREHETACLPGTRLALLDQIYNWVDAKTHPNIFWLSGLAGYGKSTVARTVAARCFRKGLSASFFFTKGGGDVGHAGMFVTSIAVQLANNVPDLKPIICDAIAKHSNIASLSLREQWDRLVLAPLSLFATDQSSPTFLLVIDALDECTDESDVRIILQLFAELRGSHQTRLRVFLTSRPEAHIRDGIQHISEVERYDFELHSIR</sequence>
<proteinExistence type="predicted"/>
<gene>
    <name evidence="3" type="ORF">EJ06DRAFT_323574</name>
</gene>
<dbReference type="InterPro" id="IPR056884">
    <property type="entry name" value="NPHP3-like_N"/>
</dbReference>
<accession>A0A6G1I4I6</accession>
<keyword evidence="4" id="KW-1185">Reference proteome</keyword>
<dbReference type="EMBL" id="ML996690">
    <property type="protein sequence ID" value="KAF2403218.1"/>
    <property type="molecule type" value="Genomic_DNA"/>
</dbReference>
<protein>
    <recommendedName>
        <fullName evidence="2">Nephrocystin 3-like N-terminal domain-containing protein</fullName>
    </recommendedName>
</protein>
<dbReference type="Proteomes" id="UP000799640">
    <property type="component" value="Unassembled WGS sequence"/>
</dbReference>
<dbReference type="InterPro" id="IPR027417">
    <property type="entry name" value="P-loop_NTPase"/>
</dbReference>
<name>A0A6G1I4I6_9PEZI</name>
<evidence type="ECO:0000313" key="4">
    <source>
        <dbReference type="Proteomes" id="UP000799640"/>
    </source>
</evidence>
<dbReference type="OrthoDB" id="674604at2759"/>
<dbReference type="Gene3D" id="3.40.50.300">
    <property type="entry name" value="P-loop containing nucleotide triphosphate hydrolases"/>
    <property type="match status" value="1"/>
</dbReference>
<evidence type="ECO:0000256" key="1">
    <source>
        <dbReference type="ARBA" id="ARBA00022737"/>
    </source>
</evidence>
<feature type="domain" description="Nephrocystin 3-like N-terminal" evidence="2">
    <location>
        <begin position="43"/>
        <end position="202"/>
    </location>
</feature>
<dbReference type="Pfam" id="PF24883">
    <property type="entry name" value="NPHP3_N"/>
    <property type="match status" value="1"/>
</dbReference>
<dbReference type="PANTHER" id="PTHR10039:SF14">
    <property type="entry name" value="NACHT DOMAIN-CONTAINING PROTEIN"/>
    <property type="match status" value="1"/>
</dbReference>
<organism evidence="3 4">
    <name type="scientific">Trichodelitschia bisporula</name>
    <dbReference type="NCBI Taxonomy" id="703511"/>
    <lineage>
        <taxon>Eukaryota</taxon>
        <taxon>Fungi</taxon>
        <taxon>Dikarya</taxon>
        <taxon>Ascomycota</taxon>
        <taxon>Pezizomycotina</taxon>
        <taxon>Dothideomycetes</taxon>
        <taxon>Dothideomycetes incertae sedis</taxon>
        <taxon>Phaeotrichales</taxon>
        <taxon>Phaeotrichaceae</taxon>
        <taxon>Trichodelitschia</taxon>
    </lineage>
</organism>
<dbReference type="AlphaFoldDB" id="A0A6G1I4I6"/>